<evidence type="ECO:0000313" key="1">
    <source>
        <dbReference type="EMBL" id="PQL94169.1"/>
    </source>
</evidence>
<comment type="caution">
    <text evidence="1">The sequence shown here is derived from an EMBL/GenBank/DDBJ whole genome shotgun (WGS) entry which is preliminary data.</text>
</comment>
<dbReference type="EMBL" id="PSZM01000024">
    <property type="protein sequence ID" value="PQL94169.1"/>
    <property type="molecule type" value="Genomic_DNA"/>
</dbReference>
<dbReference type="AlphaFoldDB" id="A0A2S8AEU2"/>
<organism evidence="1 2">
    <name type="scientific">Apibacter adventoris</name>
    <dbReference type="NCBI Taxonomy" id="1679466"/>
    <lineage>
        <taxon>Bacteria</taxon>
        <taxon>Pseudomonadati</taxon>
        <taxon>Bacteroidota</taxon>
        <taxon>Flavobacteriia</taxon>
        <taxon>Flavobacteriales</taxon>
        <taxon>Weeksellaceae</taxon>
        <taxon>Apibacter</taxon>
    </lineage>
</organism>
<gene>
    <name evidence="1" type="ORF">C4S77_03125</name>
</gene>
<proteinExistence type="predicted"/>
<dbReference type="RefSeq" id="WP_105245993.1">
    <property type="nucleotide sequence ID" value="NZ_PSZM01000024.1"/>
</dbReference>
<protein>
    <recommendedName>
        <fullName evidence="3">Carboxypeptidase-like regulatory domain-containing protein</fullName>
    </recommendedName>
</protein>
<name>A0A2S8AEU2_9FLAO</name>
<dbReference type="OrthoDB" id="604691at2"/>
<evidence type="ECO:0000313" key="2">
    <source>
        <dbReference type="Proteomes" id="UP000238042"/>
    </source>
</evidence>
<accession>A0A2S8AEU2</accession>
<keyword evidence="2" id="KW-1185">Reference proteome</keyword>
<reference evidence="1 2" key="1">
    <citation type="submission" date="2018-02" db="EMBL/GenBank/DDBJ databases">
        <title>Genome sequences of Apibacter spp., gut symbionts of Asian honey bees.</title>
        <authorList>
            <person name="Kwong W.K."/>
            <person name="Steele M.I."/>
            <person name="Moran N.A."/>
        </authorList>
    </citation>
    <scope>NUCLEOTIDE SEQUENCE [LARGE SCALE GENOMIC DNA]</scope>
    <source>
        <strain evidence="2">wkB301</strain>
    </source>
</reference>
<sequence length="677" mass="79849">MENNSELYTYQILSNAKKNYSVPLSSYQYYVYNKFYIDLNNKNYIDIDSISPSSPNQELVFLGERVTKFQHNKKYGNKNIIIADQVSGLKEPFYELFGEQMLYDKIPDILTDNFFSYNFKLVDSITYNNNKIFIISFGSKRNLLINGSNGLLYIDSKNYNIVKYSGTVYNQNFTRYFELNWAKFKDFWYLKSCINKIKFNNIDFSKFLDKKFKSPKLIITPWIIIESSTLNFTDTETDNRNDFKGYTYELEQNFNKDTEVKISPFRSKPLNFAEKQTYSSTTSIFDFYPIERKVRTYLALKEGKLSLGEFDLSLLNFLSYNDYEGFRFQIGGKTNYKFSQNYSLHGYTGLGSKDSSFKGNIGIDLYVNKKNDGKLSIDTYSDVNPFSTDFYRNSETILESKKNLNFIQNNIFYNYRKGEISYKQDFFEKFSTTFILNYSNQKTNYSYIYKNFSTKHWYHNFTTSFQINYSPFCEYLMTPIGKLTIKDKPIHFNFNYTKGWKGIGGDFNYNKFDFSSDISIKNQWGISHLYLNSGYISGKTVLWNLYGSFGNAKNANTILKRFSVKGYDSFETLLPGEFFADKFIAFFFIHKFKDIPLWGNENISISLLYNGLLGNIQNKNLHSLIDFKTPSNYYQELGIEFNHIIYYFGLGFYYRIGAYNYDKPDRNMFIKLTFNLF</sequence>
<dbReference type="Proteomes" id="UP000238042">
    <property type="component" value="Unassembled WGS sequence"/>
</dbReference>
<evidence type="ECO:0008006" key="3">
    <source>
        <dbReference type="Google" id="ProtNLM"/>
    </source>
</evidence>